<dbReference type="Proteomes" id="UP000499080">
    <property type="component" value="Unassembled WGS sequence"/>
</dbReference>
<organism evidence="2 3">
    <name type="scientific">Araneus ventricosus</name>
    <name type="common">Orbweaver spider</name>
    <name type="synonym">Epeira ventricosa</name>
    <dbReference type="NCBI Taxonomy" id="182803"/>
    <lineage>
        <taxon>Eukaryota</taxon>
        <taxon>Metazoa</taxon>
        <taxon>Ecdysozoa</taxon>
        <taxon>Arthropoda</taxon>
        <taxon>Chelicerata</taxon>
        <taxon>Arachnida</taxon>
        <taxon>Araneae</taxon>
        <taxon>Araneomorphae</taxon>
        <taxon>Entelegynae</taxon>
        <taxon>Araneoidea</taxon>
        <taxon>Araneidae</taxon>
        <taxon>Araneus</taxon>
    </lineage>
</organism>
<dbReference type="EMBL" id="BGPR01006592">
    <property type="protein sequence ID" value="GBN20280.1"/>
    <property type="molecule type" value="Genomic_DNA"/>
</dbReference>
<name>A0A4Y2M1H3_ARAVE</name>
<evidence type="ECO:0000313" key="2">
    <source>
        <dbReference type="EMBL" id="GBN20280.1"/>
    </source>
</evidence>
<evidence type="ECO:0000256" key="1">
    <source>
        <dbReference type="SAM" id="MobiDB-lite"/>
    </source>
</evidence>
<comment type="caution">
    <text evidence="2">The sequence shown here is derived from an EMBL/GenBank/DDBJ whole genome shotgun (WGS) entry which is preliminary data.</text>
</comment>
<keyword evidence="3" id="KW-1185">Reference proteome</keyword>
<proteinExistence type="predicted"/>
<evidence type="ECO:0000313" key="3">
    <source>
        <dbReference type="Proteomes" id="UP000499080"/>
    </source>
</evidence>
<accession>A0A4Y2M1H3</accession>
<reference evidence="2 3" key="1">
    <citation type="journal article" date="2019" name="Sci. Rep.">
        <title>Orb-weaving spider Araneus ventricosus genome elucidates the spidroin gene catalogue.</title>
        <authorList>
            <person name="Kono N."/>
            <person name="Nakamura H."/>
            <person name="Ohtoshi R."/>
            <person name="Moran D.A.P."/>
            <person name="Shinohara A."/>
            <person name="Yoshida Y."/>
            <person name="Fujiwara M."/>
            <person name="Mori M."/>
            <person name="Tomita M."/>
            <person name="Arakawa K."/>
        </authorList>
    </citation>
    <scope>NUCLEOTIDE SEQUENCE [LARGE SCALE GENOMIC DNA]</scope>
</reference>
<sequence length="117" mass="12934">MLDVHFPVIVRKKRGIHLKTFAQPITDACHESQKMVISSHRAGNRGVSFAKRSLSRSLTRVRRDSDVASVARHRQQSKKTSQNVRSTIYNLVADAGVPLSSTARSGSKPQNVRSAVL</sequence>
<feature type="region of interest" description="Disordered" evidence="1">
    <location>
        <begin position="65"/>
        <end position="84"/>
    </location>
</feature>
<gene>
    <name evidence="2" type="ORF">AVEN_203537_1</name>
</gene>
<protein>
    <submittedName>
        <fullName evidence="2">Uncharacterized protein</fullName>
    </submittedName>
</protein>
<dbReference type="AlphaFoldDB" id="A0A4Y2M1H3"/>